<gene>
    <name evidence="1" type="ORF">RBB84_02240</name>
</gene>
<reference evidence="1" key="1">
    <citation type="submission" date="2023-08" db="EMBL/GenBank/DDBJ databases">
        <title>The novel hydrolase IpcH responsible for the initial isoprocarb degradation step in Rhodococcus sp. D-6.</title>
        <authorList>
            <person name="Zhu Q."/>
        </authorList>
    </citation>
    <scope>NUCLEOTIDE SEQUENCE</scope>
    <source>
        <strain evidence="1">D-6</strain>
    </source>
</reference>
<organism evidence="1">
    <name type="scientific">Rhodococcus sp. D-6</name>
    <dbReference type="NCBI Taxonomy" id="1387842"/>
    <lineage>
        <taxon>Bacteria</taxon>
        <taxon>Bacillati</taxon>
        <taxon>Actinomycetota</taxon>
        <taxon>Actinomycetes</taxon>
        <taxon>Mycobacteriales</taxon>
        <taxon>Nocardiaceae</taxon>
        <taxon>Rhodococcus</taxon>
    </lineage>
</organism>
<accession>A0AAU7UXC7</accession>
<dbReference type="KEGG" id="rhox:RBB84_02240"/>
<evidence type="ECO:0000313" key="1">
    <source>
        <dbReference type="EMBL" id="XBW04820.1"/>
    </source>
</evidence>
<dbReference type="EMBL" id="CP132970">
    <property type="protein sequence ID" value="XBW04820.1"/>
    <property type="molecule type" value="Genomic_DNA"/>
</dbReference>
<proteinExistence type="predicted"/>
<name>A0AAU7UXC7_9NOCA</name>
<sequence>MGTGALNDAVLILKRAVMPDQASLEKQLLAELREMRDWVSIAGVLHLLGTSSWVAGREAVRPVLECIDTSTRLRIGRVDSQYREIPKPLPVEELLDRIFTIDDAADRSFEMMQLFIDATDTSADDAPGRC</sequence>
<dbReference type="RefSeq" id="WP_024103371.1">
    <property type="nucleotide sequence ID" value="NZ_CP132970.1"/>
</dbReference>
<protein>
    <submittedName>
        <fullName evidence="1">Uncharacterized protein</fullName>
    </submittedName>
</protein>
<dbReference type="AlphaFoldDB" id="A0AAU7UXC7"/>